<dbReference type="RefSeq" id="WP_110100002.1">
    <property type="nucleotide sequence ID" value="NZ_CP122566.1"/>
</dbReference>
<accession>A0AAJ6ALT7</accession>
<protein>
    <submittedName>
        <fullName evidence="1">Uncharacterized protein</fullName>
    </submittedName>
</protein>
<keyword evidence="2" id="KW-1185">Reference proteome</keyword>
<organism evidence="1 2">
    <name type="scientific">Auritidibacter ignavus</name>
    <dbReference type="NCBI Taxonomy" id="678932"/>
    <lineage>
        <taxon>Bacteria</taxon>
        <taxon>Bacillati</taxon>
        <taxon>Actinomycetota</taxon>
        <taxon>Actinomycetes</taxon>
        <taxon>Micrococcales</taxon>
        <taxon>Micrococcaceae</taxon>
        <taxon>Auritidibacter</taxon>
    </lineage>
</organism>
<reference evidence="1 2" key="1">
    <citation type="submission" date="2023-03" db="EMBL/GenBank/DDBJ databases">
        <title>Complete genome sequences of several Auritidibacter ignavus strains isolated from ear infections.</title>
        <authorList>
            <person name="Baehr T."/>
            <person name="Baumhoegger A.M."/>
        </authorList>
    </citation>
    <scope>NUCLEOTIDE SEQUENCE [LARGE SCALE GENOMIC DNA]</scope>
    <source>
        <strain evidence="1 2">BABAE-6</strain>
    </source>
</reference>
<dbReference type="EMBL" id="CP122566">
    <property type="protein sequence ID" value="WGH93218.1"/>
    <property type="molecule type" value="Genomic_DNA"/>
</dbReference>
<dbReference type="Proteomes" id="UP001224674">
    <property type="component" value="Chromosome"/>
</dbReference>
<gene>
    <name evidence="1" type="ORF">QDX21_13185</name>
</gene>
<evidence type="ECO:0000313" key="2">
    <source>
        <dbReference type="Proteomes" id="UP001224674"/>
    </source>
</evidence>
<evidence type="ECO:0000313" key="1">
    <source>
        <dbReference type="EMBL" id="WGH93218.1"/>
    </source>
</evidence>
<name>A0AAJ6ALT7_9MICC</name>
<dbReference type="AlphaFoldDB" id="A0AAJ6ALT7"/>
<sequence length="241" mass="26745">MAKFDTGWAIIEIDRFSPIPAQVHPGTGSGLAFVGTVMRGPRTEASERAHVIQQILDRALPGWSRNRSDKDKDYSWLRDQASRAKVALRRQVGLAEKLEDNAPDMDAANLHPWAWENGRLYWKTRHYHQTVMHVAIRMNVESQAKLGRKDISETALFNEAFSLTPPNLKPLGGDWSRMTATRRTKISTVGLVPLPRGSTLPSATLECTPVKRSSDRGGDLSMRTAMEGRTLVVCVASSRGA</sequence>
<proteinExistence type="predicted"/>